<feature type="transmembrane region" description="Helical" evidence="1">
    <location>
        <begin position="163"/>
        <end position="183"/>
    </location>
</feature>
<dbReference type="InterPro" id="IPR008535">
    <property type="entry name" value="DUF817"/>
</dbReference>
<feature type="transmembrane region" description="Helical" evidence="1">
    <location>
        <begin position="189"/>
        <end position="206"/>
    </location>
</feature>
<comment type="caution">
    <text evidence="2">The sequence shown here is derived from an EMBL/GenBank/DDBJ whole genome shotgun (WGS) entry which is preliminary data.</text>
</comment>
<feature type="transmembrane region" description="Helical" evidence="1">
    <location>
        <begin position="258"/>
        <end position="276"/>
    </location>
</feature>
<keyword evidence="1" id="KW-1133">Transmembrane helix</keyword>
<keyword evidence="1" id="KW-0812">Transmembrane</keyword>
<reference evidence="2 3" key="1">
    <citation type="submission" date="2014-12" db="EMBL/GenBank/DDBJ databases">
        <title>Genome sequencing of Microbacterium hominis TPW29.</title>
        <authorList>
            <person name="Tan P.W."/>
            <person name="Chan K.-G."/>
        </authorList>
    </citation>
    <scope>NUCLEOTIDE SEQUENCE [LARGE SCALE GENOMIC DNA]</scope>
    <source>
        <strain evidence="2 3">TPW29</strain>
    </source>
</reference>
<dbReference type="PIRSF" id="PIRSF009141">
    <property type="entry name" value="UCP009141"/>
    <property type="match status" value="1"/>
</dbReference>
<dbReference type="RefSeq" id="WP_039415770.1">
    <property type="nucleotide sequence ID" value="NZ_JWSZ01000011.1"/>
</dbReference>
<gene>
    <name evidence="2" type="ORF">RM52_08960</name>
</gene>
<feature type="transmembrane region" description="Helical" evidence="1">
    <location>
        <begin position="95"/>
        <end position="112"/>
    </location>
</feature>
<keyword evidence="1" id="KW-0472">Membrane</keyword>
<evidence type="ECO:0000256" key="1">
    <source>
        <dbReference type="SAM" id="Phobius"/>
    </source>
</evidence>
<evidence type="ECO:0000313" key="2">
    <source>
        <dbReference type="EMBL" id="KIC57728.1"/>
    </source>
</evidence>
<feature type="transmembrane region" description="Helical" evidence="1">
    <location>
        <begin position="218"/>
        <end position="238"/>
    </location>
</feature>
<feature type="transmembrane region" description="Helical" evidence="1">
    <location>
        <begin position="68"/>
        <end position="88"/>
    </location>
</feature>
<evidence type="ECO:0000313" key="3">
    <source>
        <dbReference type="Proteomes" id="UP000031202"/>
    </source>
</evidence>
<name>A0A0B4DU10_9MICO</name>
<protein>
    <submittedName>
        <fullName evidence="2">Membrane protein</fullName>
    </submittedName>
</protein>
<organism evidence="2 3">
    <name type="scientific">Microbacterium hominis</name>
    <dbReference type="NCBI Taxonomy" id="162426"/>
    <lineage>
        <taxon>Bacteria</taxon>
        <taxon>Bacillati</taxon>
        <taxon>Actinomycetota</taxon>
        <taxon>Actinomycetes</taxon>
        <taxon>Micrococcales</taxon>
        <taxon>Microbacteriaceae</taxon>
        <taxon>Microbacterium</taxon>
    </lineage>
</organism>
<feature type="transmembrane region" description="Helical" evidence="1">
    <location>
        <begin position="42"/>
        <end position="62"/>
    </location>
</feature>
<dbReference type="AlphaFoldDB" id="A0A0B4DU10"/>
<dbReference type="Pfam" id="PF05675">
    <property type="entry name" value="DUF817"/>
    <property type="match status" value="1"/>
</dbReference>
<feature type="transmembrane region" description="Helical" evidence="1">
    <location>
        <begin position="132"/>
        <end position="151"/>
    </location>
</feature>
<dbReference type="EMBL" id="JWSZ01000011">
    <property type="protein sequence ID" value="KIC57728.1"/>
    <property type="molecule type" value="Genomic_DNA"/>
</dbReference>
<proteinExistence type="predicted"/>
<sequence length="288" mass="32254">MQQPTPLERRIDAAAHRVLRGAPDRGARATAVELAVFVVKQAWACVFGFSLLAVIVAARWWWPDDAAVARNDALTIAAVLIQIAMLAGRLETGRELWVIVLFHVAGTVMELFKTDAGSWTYAAEGVLRIGGVPLFSGFMYAAVGSYMVRVYRLFDLAFVRYPPRWITTIVAASIYVNFFAHHFVWDLRWVLLVAVALLWARTVMHARVWRRTLRLPLLAAYAGVALFIYLAENIGTWAGAWAYPDQLDGWHPVSITKLVSWFLLMIVSVVMVTWVYPPQAPATEPAGR</sequence>
<accession>A0A0B4DU10</accession>
<dbReference type="Proteomes" id="UP000031202">
    <property type="component" value="Unassembled WGS sequence"/>
</dbReference>